<dbReference type="EMBL" id="LT608190">
    <property type="protein sequence ID" value="SCM08147.1"/>
    <property type="molecule type" value="Genomic_DNA"/>
</dbReference>
<evidence type="ECO:0000313" key="4">
    <source>
        <dbReference type="Proteomes" id="UP000507536"/>
    </source>
</evidence>
<evidence type="ECO:0000259" key="2">
    <source>
        <dbReference type="Pfam" id="PF00778"/>
    </source>
</evidence>
<dbReference type="PANTHER" id="PTHR23172">
    <property type="entry name" value="AUXILIN/CYCLIN G-ASSOCIATED KINASE-RELATED"/>
    <property type="match status" value="1"/>
</dbReference>
<dbReference type="SUPFAM" id="SSF46565">
    <property type="entry name" value="Chaperone J-domain"/>
    <property type="match status" value="1"/>
</dbReference>
<dbReference type="PANTHER" id="PTHR23172:SF19">
    <property type="entry name" value="J DOMAIN-CONTAINING PROTEIN"/>
    <property type="match status" value="1"/>
</dbReference>
<dbReference type="GO" id="GO:0072583">
    <property type="term" value="P:clathrin-dependent endocytosis"/>
    <property type="evidence" value="ECO:0007669"/>
    <property type="project" value="TreeGrafter"/>
</dbReference>
<gene>
    <name evidence="3" type="ORF">PCHDS_000252800</name>
</gene>
<evidence type="ECO:0000313" key="3">
    <source>
        <dbReference type="EMBL" id="SCM08147.1"/>
    </source>
</evidence>
<dbReference type="GO" id="GO:0005737">
    <property type="term" value="C:cytoplasm"/>
    <property type="evidence" value="ECO:0007669"/>
    <property type="project" value="TreeGrafter"/>
</dbReference>
<dbReference type="Proteomes" id="UP000507536">
    <property type="component" value="Chromosome 10"/>
</dbReference>
<feature type="domain" description="DIX" evidence="2">
    <location>
        <begin position="37"/>
        <end position="106"/>
    </location>
</feature>
<organism evidence="3 4">
    <name type="scientific">Plasmodium chabaudi adami</name>
    <dbReference type="NCBI Taxonomy" id="5826"/>
    <lineage>
        <taxon>Eukaryota</taxon>
        <taxon>Sar</taxon>
        <taxon>Alveolata</taxon>
        <taxon>Apicomplexa</taxon>
        <taxon>Aconoidasida</taxon>
        <taxon>Haemosporida</taxon>
        <taxon>Plasmodiidae</taxon>
        <taxon>Plasmodium</taxon>
        <taxon>Plasmodium (Vinckeia)</taxon>
    </lineage>
</organism>
<proteinExistence type="predicted"/>
<dbReference type="GO" id="GO:0072318">
    <property type="term" value="P:clathrin coat disassembly"/>
    <property type="evidence" value="ECO:0007669"/>
    <property type="project" value="TreeGrafter"/>
</dbReference>
<sequence length="565" mass="65824">MDIFSLASNLQQIAIGGVNFVNSKLRKKSLNTECNYVTYTVIGENEKEPYDTNIFFLPFKISTKIKLKKFKECFPFKGNVIFRFKTLLADLIDVINEGVINNQPLLKGDQINTCKQIIMDENETNSILKQEKLNYIWLDVTNDEAFIPLYNGGIVVKVLFINHDNYKTYNDIYFKHVKGIEYNSEIYHANEKSCCSYILEKEENHDNSSNANTENNNGNIQNQSMVTNIKNNYIKKNFMNFNYSNNNRTDYRNNESNSNETNNTSNINTGKNDNNNDNSVMNNIDNSNSHGFNDELKNYKAYIKSYQDNNISKKNIENDEMLNTQHINMYNSKGNDDNYFNEEYDQIHFTQNPNEIRSNFNTHDNKGNQLYNKILNENIKNHININRPINKGKMTENMVGRDNYHNSTNFLAAYQNNVENNSINTQSQEKNNIKNQESIQSKVNNRLKELKEYRSQEEANFKEKIAISDKIKKQITKWSKNTDDSYKDIKVMLSTLDDVLWENSDWKRVFVSDLISNPSAVKKAYKSAILLCHPDKHRGKPIERVLRAELIFQALNNAFKEKKGI</sequence>
<dbReference type="InterPro" id="IPR038207">
    <property type="entry name" value="DIX_dom_sf"/>
</dbReference>
<dbReference type="InterPro" id="IPR001158">
    <property type="entry name" value="DIX"/>
</dbReference>
<dbReference type="Pfam" id="PF00778">
    <property type="entry name" value="DIX"/>
    <property type="match status" value="1"/>
</dbReference>
<dbReference type="InterPro" id="IPR001623">
    <property type="entry name" value="DnaJ_domain"/>
</dbReference>
<protein>
    <recommendedName>
        <fullName evidence="2">DIX domain-containing protein</fullName>
    </recommendedName>
</protein>
<dbReference type="CDD" id="cd06257">
    <property type="entry name" value="DnaJ"/>
    <property type="match status" value="1"/>
</dbReference>
<accession>A0A1C6XS81</accession>
<reference evidence="3 4" key="1">
    <citation type="submission" date="2016-08" db="EMBL/GenBank/DDBJ databases">
        <authorList>
            <consortium name="Pathogen Informatics"/>
        </authorList>
    </citation>
    <scope>NUCLEOTIDE SEQUENCE [LARGE SCALE GENOMIC DNA]</scope>
    <source>
        <strain evidence="3 4">DS</strain>
    </source>
</reference>
<dbReference type="AlphaFoldDB" id="A0A1C6XS81"/>
<name>A0A1C6XS81_PLACE</name>
<dbReference type="InterPro" id="IPR036869">
    <property type="entry name" value="J_dom_sf"/>
</dbReference>
<feature type="region of interest" description="Disordered" evidence="1">
    <location>
        <begin position="245"/>
        <end position="289"/>
    </location>
</feature>
<dbReference type="GO" id="GO:0031982">
    <property type="term" value="C:vesicle"/>
    <property type="evidence" value="ECO:0007669"/>
    <property type="project" value="TreeGrafter"/>
</dbReference>
<dbReference type="GO" id="GO:0030276">
    <property type="term" value="F:clathrin binding"/>
    <property type="evidence" value="ECO:0007669"/>
    <property type="project" value="TreeGrafter"/>
</dbReference>
<dbReference type="Gene3D" id="1.10.287.110">
    <property type="entry name" value="DnaJ domain"/>
    <property type="match status" value="1"/>
</dbReference>
<evidence type="ECO:0000256" key="1">
    <source>
        <dbReference type="SAM" id="MobiDB-lite"/>
    </source>
</evidence>
<feature type="compositionally biased region" description="Low complexity" evidence="1">
    <location>
        <begin position="254"/>
        <end position="288"/>
    </location>
</feature>
<dbReference type="Gene3D" id="2.40.240.130">
    <property type="match status" value="1"/>
</dbReference>